<name>A0ACB9DWG2_CICIN</name>
<accession>A0ACB9DWG2</accession>
<evidence type="ECO:0000313" key="1">
    <source>
        <dbReference type="EMBL" id="KAI3750582.1"/>
    </source>
</evidence>
<keyword evidence="2" id="KW-1185">Reference proteome</keyword>
<dbReference type="Proteomes" id="UP001055811">
    <property type="component" value="Linkage Group LG04"/>
</dbReference>
<gene>
    <name evidence="1" type="ORF">L2E82_21253</name>
</gene>
<dbReference type="EMBL" id="CM042012">
    <property type="protein sequence ID" value="KAI3750582.1"/>
    <property type="molecule type" value="Genomic_DNA"/>
</dbReference>
<reference evidence="1 2" key="2">
    <citation type="journal article" date="2022" name="Mol. Ecol. Resour.">
        <title>The genomes of chicory, endive, great burdock and yacon provide insights into Asteraceae paleo-polyploidization history and plant inulin production.</title>
        <authorList>
            <person name="Fan W."/>
            <person name="Wang S."/>
            <person name="Wang H."/>
            <person name="Wang A."/>
            <person name="Jiang F."/>
            <person name="Liu H."/>
            <person name="Zhao H."/>
            <person name="Xu D."/>
            <person name="Zhang Y."/>
        </authorList>
    </citation>
    <scope>NUCLEOTIDE SEQUENCE [LARGE SCALE GENOMIC DNA]</scope>
    <source>
        <strain evidence="2">cv. Punajuju</strain>
        <tissue evidence="1">Leaves</tissue>
    </source>
</reference>
<sequence>MHAKRKSEDQETVSAIPGDHQPSRSHKRRRCICLTVTICVLIAVGLLIMILALTYFKSKKPVTTVNSVVLKDVNASVSLIPLRVSVNVSLDISISVKNPNKLGMKYRNSSAALRYEGKDIGNVPIPAGTIGSGETKQLNLTVTVFVDRLVRDVAVYGDVISGSLPLSTYTRVSGKVRILNLFNIHVVSTSTCNLKIDILKQRITDQNCHYKNKI</sequence>
<organism evidence="1 2">
    <name type="scientific">Cichorium intybus</name>
    <name type="common">Chicory</name>
    <dbReference type="NCBI Taxonomy" id="13427"/>
    <lineage>
        <taxon>Eukaryota</taxon>
        <taxon>Viridiplantae</taxon>
        <taxon>Streptophyta</taxon>
        <taxon>Embryophyta</taxon>
        <taxon>Tracheophyta</taxon>
        <taxon>Spermatophyta</taxon>
        <taxon>Magnoliopsida</taxon>
        <taxon>eudicotyledons</taxon>
        <taxon>Gunneridae</taxon>
        <taxon>Pentapetalae</taxon>
        <taxon>asterids</taxon>
        <taxon>campanulids</taxon>
        <taxon>Asterales</taxon>
        <taxon>Asteraceae</taxon>
        <taxon>Cichorioideae</taxon>
        <taxon>Cichorieae</taxon>
        <taxon>Cichoriinae</taxon>
        <taxon>Cichorium</taxon>
    </lineage>
</organism>
<evidence type="ECO:0000313" key="2">
    <source>
        <dbReference type="Proteomes" id="UP001055811"/>
    </source>
</evidence>
<comment type="caution">
    <text evidence="1">The sequence shown here is derived from an EMBL/GenBank/DDBJ whole genome shotgun (WGS) entry which is preliminary data.</text>
</comment>
<proteinExistence type="predicted"/>
<reference evidence="2" key="1">
    <citation type="journal article" date="2022" name="Mol. Ecol. Resour.">
        <title>The genomes of chicory, endive, great burdock and yacon provide insights into Asteraceae palaeo-polyploidization history and plant inulin production.</title>
        <authorList>
            <person name="Fan W."/>
            <person name="Wang S."/>
            <person name="Wang H."/>
            <person name="Wang A."/>
            <person name="Jiang F."/>
            <person name="Liu H."/>
            <person name="Zhao H."/>
            <person name="Xu D."/>
            <person name="Zhang Y."/>
        </authorList>
    </citation>
    <scope>NUCLEOTIDE SEQUENCE [LARGE SCALE GENOMIC DNA]</scope>
    <source>
        <strain evidence="2">cv. Punajuju</strain>
    </source>
</reference>
<protein>
    <submittedName>
        <fullName evidence="1">Uncharacterized protein</fullName>
    </submittedName>
</protein>